<sequence>MNDRDNPYPPYEGDPYGNGQSGQGSGPYELVGYDAYGRPVYQQAQQQTGQQPAVPPPPPQGGGYGYDPYGTYGGQQQGQPQAGYQDYGNTGYDSQGYDNSGYGNPGYDNPAAPQAPGGYERQQAPGAYEGQQAPGAYERQQAPDTRVEEPKAWIPQQQPATPEGPPSGELPRTDAPPRPATPNGPAPGEDPRDYRTEMFSFIEEPTEQSEDVIDWLKFSESRSERREEARRRGRSRVIALVVVLALVVVGGLGYLWYAGKLPGSSDSGSGAADTSGPQNRDVLVVHLRNTKKDGASSTMLLVDNTTAKHGYAVLLPKDLALTDEDGNDTTLGKSVSDDGSSGTSDALDGLLGTEIQGSWRLDTPYLSNLVDLVGTIEVDTDTAVPDPKKKGGDPLVHKGEAQSLSGEMAVAYATYQAKGEPETAQLKRFADVMRGILRKISSDQQSATLTIQSLAQILDPPLTDKDLGAFLAKLSDLAKGGDYTSTVLPVEKNGTLSEATNEKIVKDVLGGTGKTAGGASEDDTRVAVRNATGKKDLAQKARVTLVNGGYTFVDGSSTDAVATSAVTYADEKNKGKAVEIARTLGLKDAAVKKGKVGGNAPVSVVLGEDYTGK</sequence>
<keyword evidence="3" id="KW-1133">Transmembrane helix</keyword>
<gene>
    <name evidence="6" type="ORF">RM574_02565</name>
</gene>
<dbReference type="InterPro" id="IPR027381">
    <property type="entry name" value="LytR/CpsA/Psr_C"/>
</dbReference>
<feature type="compositionally biased region" description="Low complexity" evidence="2">
    <location>
        <begin position="39"/>
        <end position="52"/>
    </location>
</feature>
<feature type="region of interest" description="Disordered" evidence="2">
    <location>
        <begin position="1"/>
        <end position="193"/>
    </location>
</feature>
<evidence type="ECO:0000256" key="2">
    <source>
        <dbReference type="SAM" id="MobiDB-lite"/>
    </source>
</evidence>
<dbReference type="InterPro" id="IPR050922">
    <property type="entry name" value="LytR/CpsA/Psr_CW_biosynth"/>
</dbReference>
<dbReference type="EMBL" id="JAVRER010000003">
    <property type="protein sequence ID" value="MDT0414361.1"/>
    <property type="molecule type" value="Genomic_DNA"/>
</dbReference>
<dbReference type="RefSeq" id="WP_161192871.1">
    <property type="nucleotide sequence ID" value="NZ_JAVRER010000003.1"/>
</dbReference>
<dbReference type="Gene3D" id="3.30.70.2390">
    <property type="match status" value="1"/>
</dbReference>
<dbReference type="AlphaFoldDB" id="A0ABD5DYQ7"/>
<evidence type="ECO:0000313" key="6">
    <source>
        <dbReference type="EMBL" id="MDT0414361.1"/>
    </source>
</evidence>
<keyword evidence="3" id="KW-0812">Transmembrane</keyword>
<name>A0ABD5DYQ7_9ACTN</name>
<reference evidence="7" key="1">
    <citation type="submission" date="2023-07" db="EMBL/GenBank/DDBJ databases">
        <title>30 novel species of actinomycetes from the DSMZ collection.</title>
        <authorList>
            <person name="Nouioui I."/>
        </authorList>
    </citation>
    <scope>NUCLEOTIDE SEQUENCE [LARGE SCALE GENOMIC DNA]</scope>
    <source>
        <strain evidence="7">DSM 41982</strain>
    </source>
</reference>
<feature type="domain" description="LytR/CpsA/Psr regulator C-terminal" evidence="5">
    <location>
        <begin position="523"/>
        <end position="610"/>
    </location>
</feature>
<organism evidence="6 7">
    <name type="scientific">Streptomyces evansiae</name>
    <dbReference type="NCBI Taxonomy" id="3075535"/>
    <lineage>
        <taxon>Bacteria</taxon>
        <taxon>Bacillati</taxon>
        <taxon>Actinomycetota</taxon>
        <taxon>Actinomycetes</taxon>
        <taxon>Kitasatosporales</taxon>
        <taxon>Streptomycetaceae</taxon>
        <taxon>Streptomyces</taxon>
    </lineage>
</organism>
<accession>A0ABD5DYQ7</accession>
<comment type="caution">
    <text evidence="6">The sequence shown here is derived from an EMBL/GenBank/DDBJ whole genome shotgun (WGS) entry which is preliminary data.</text>
</comment>
<feature type="compositionally biased region" description="Polar residues" evidence="2">
    <location>
        <begin position="91"/>
        <end position="102"/>
    </location>
</feature>
<feature type="compositionally biased region" description="Gly residues" evidence="2">
    <location>
        <begin position="61"/>
        <end position="76"/>
    </location>
</feature>
<evidence type="ECO:0000256" key="1">
    <source>
        <dbReference type="ARBA" id="ARBA00006068"/>
    </source>
</evidence>
<evidence type="ECO:0000256" key="3">
    <source>
        <dbReference type="SAM" id="Phobius"/>
    </source>
</evidence>
<evidence type="ECO:0000259" key="5">
    <source>
        <dbReference type="Pfam" id="PF13399"/>
    </source>
</evidence>
<feature type="compositionally biased region" description="Pro residues" evidence="2">
    <location>
        <begin position="174"/>
        <end position="185"/>
    </location>
</feature>
<protein>
    <submittedName>
        <fullName evidence="6">LytR C-terminal domain-containing protein</fullName>
    </submittedName>
</protein>
<comment type="similarity">
    <text evidence="1">Belongs to the LytR/CpsA/Psr (LCP) family.</text>
</comment>
<dbReference type="Gene3D" id="3.40.630.190">
    <property type="entry name" value="LCP protein"/>
    <property type="match status" value="1"/>
</dbReference>
<feature type="domain" description="Cell envelope-related transcriptional attenuator" evidence="4">
    <location>
        <begin position="298"/>
        <end position="441"/>
    </location>
</feature>
<dbReference type="PANTHER" id="PTHR33392:SF6">
    <property type="entry name" value="POLYISOPRENYL-TEICHOIC ACID--PEPTIDOGLYCAN TEICHOIC ACID TRANSFERASE TAGU"/>
    <property type="match status" value="1"/>
</dbReference>
<dbReference type="Pfam" id="PF13399">
    <property type="entry name" value="LytR_C"/>
    <property type="match status" value="1"/>
</dbReference>
<dbReference type="Pfam" id="PF03816">
    <property type="entry name" value="LytR_cpsA_psr"/>
    <property type="match status" value="1"/>
</dbReference>
<keyword evidence="3" id="KW-0472">Membrane</keyword>
<feature type="transmembrane region" description="Helical" evidence="3">
    <location>
        <begin position="237"/>
        <end position="257"/>
    </location>
</feature>
<dbReference type="InterPro" id="IPR004474">
    <property type="entry name" value="LytR_CpsA_psr"/>
</dbReference>
<dbReference type="Proteomes" id="UP001183607">
    <property type="component" value="Unassembled WGS sequence"/>
</dbReference>
<feature type="compositionally biased region" description="Low complexity" evidence="2">
    <location>
        <begin position="77"/>
        <end position="88"/>
    </location>
</feature>
<proteinExistence type="inferred from homology"/>
<evidence type="ECO:0000313" key="7">
    <source>
        <dbReference type="Proteomes" id="UP001183607"/>
    </source>
</evidence>
<evidence type="ECO:0000259" key="4">
    <source>
        <dbReference type="Pfam" id="PF03816"/>
    </source>
</evidence>
<dbReference type="PANTHER" id="PTHR33392">
    <property type="entry name" value="POLYISOPRENYL-TEICHOIC ACID--PEPTIDOGLYCAN TEICHOIC ACID TRANSFERASE TAGU"/>
    <property type="match status" value="1"/>
</dbReference>